<evidence type="ECO:0000313" key="1">
    <source>
        <dbReference type="EMBL" id="KAJ7193519.1"/>
    </source>
</evidence>
<dbReference type="Proteomes" id="UP001219525">
    <property type="component" value="Unassembled WGS sequence"/>
</dbReference>
<gene>
    <name evidence="1" type="ORF">GGX14DRAFT_588432</name>
</gene>
<organism evidence="1 2">
    <name type="scientific">Mycena pura</name>
    <dbReference type="NCBI Taxonomy" id="153505"/>
    <lineage>
        <taxon>Eukaryota</taxon>
        <taxon>Fungi</taxon>
        <taxon>Dikarya</taxon>
        <taxon>Basidiomycota</taxon>
        <taxon>Agaricomycotina</taxon>
        <taxon>Agaricomycetes</taxon>
        <taxon>Agaricomycetidae</taxon>
        <taxon>Agaricales</taxon>
        <taxon>Marasmiineae</taxon>
        <taxon>Mycenaceae</taxon>
        <taxon>Mycena</taxon>
    </lineage>
</organism>
<accession>A0AAD6Y489</accession>
<reference evidence="1" key="1">
    <citation type="submission" date="2023-03" db="EMBL/GenBank/DDBJ databases">
        <title>Massive genome expansion in bonnet fungi (Mycena s.s.) driven by repeated elements and novel gene families across ecological guilds.</title>
        <authorList>
            <consortium name="Lawrence Berkeley National Laboratory"/>
            <person name="Harder C.B."/>
            <person name="Miyauchi S."/>
            <person name="Viragh M."/>
            <person name="Kuo A."/>
            <person name="Thoen E."/>
            <person name="Andreopoulos B."/>
            <person name="Lu D."/>
            <person name="Skrede I."/>
            <person name="Drula E."/>
            <person name="Henrissat B."/>
            <person name="Morin E."/>
            <person name="Kohler A."/>
            <person name="Barry K."/>
            <person name="LaButti K."/>
            <person name="Morin E."/>
            <person name="Salamov A."/>
            <person name="Lipzen A."/>
            <person name="Mereny Z."/>
            <person name="Hegedus B."/>
            <person name="Baldrian P."/>
            <person name="Stursova M."/>
            <person name="Weitz H."/>
            <person name="Taylor A."/>
            <person name="Grigoriev I.V."/>
            <person name="Nagy L.G."/>
            <person name="Martin F."/>
            <person name="Kauserud H."/>
        </authorList>
    </citation>
    <scope>NUCLEOTIDE SEQUENCE</scope>
    <source>
        <strain evidence="1">9144</strain>
    </source>
</reference>
<comment type="caution">
    <text evidence="1">The sequence shown here is derived from an EMBL/GenBank/DDBJ whole genome shotgun (WGS) entry which is preliminary data.</text>
</comment>
<sequence length="186" mass="20120">MMRKHPDLFSESFYNFCVYIGLTASRPEPSLAALDSPSNSLTGEATVVAEHGPDVYEGAGCYKDTIGGGDCLELVYRSDALTTPFPKSVTPLNKVWDTVGPQVCEIINAHEIKWSAVNTVPLSTHAPPGEEKKSSLDPFLIWIGVQPGSTSAGAAHDISQQILDLLQKHGVEGVVVEWREAVVRML</sequence>
<protein>
    <submittedName>
        <fullName evidence="1">Uncharacterized protein</fullName>
    </submittedName>
</protein>
<name>A0AAD6Y489_9AGAR</name>
<keyword evidence="2" id="KW-1185">Reference proteome</keyword>
<evidence type="ECO:0000313" key="2">
    <source>
        <dbReference type="Proteomes" id="UP001219525"/>
    </source>
</evidence>
<dbReference type="AlphaFoldDB" id="A0AAD6Y489"/>
<dbReference type="EMBL" id="JARJCW010000107">
    <property type="protein sequence ID" value="KAJ7193519.1"/>
    <property type="molecule type" value="Genomic_DNA"/>
</dbReference>
<proteinExistence type="predicted"/>